<dbReference type="AlphaFoldDB" id="A0AAN7XJ01"/>
<evidence type="ECO:0000313" key="3">
    <source>
        <dbReference type="EMBL" id="KAK5861621.1"/>
    </source>
</evidence>
<comment type="caution">
    <text evidence="3">The sequence shown here is derived from an EMBL/GenBank/DDBJ whole genome shotgun (WGS) entry which is preliminary data.</text>
</comment>
<name>A0AAN7XJ01_ELEMC</name>
<feature type="region of interest" description="Disordered" evidence="1">
    <location>
        <begin position="63"/>
        <end position="87"/>
    </location>
</feature>
<evidence type="ECO:0000259" key="2">
    <source>
        <dbReference type="Pfam" id="PF24764"/>
    </source>
</evidence>
<evidence type="ECO:0000313" key="4">
    <source>
        <dbReference type="Proteomes" id="UP001346869"/>
    </source>
</evidence>
<reference evidence="3 4" key="1">
    <citation type="journal article" date="2023" name="Genes (Basel)">
        <title>Chromosome-Level Genome Assembly and Circadian Gene Repertoire of the Patagonia Blennie Eleginops maclovinus-The Closest Ancestral Proxy of Antarctic Cryonotothenioids.</title>
        <authorList>
            <person name="Cheng C.C."/>
            <person name="Rivera-Colon A.G."/>
            <person name="Minhas B.F."/>
            <person name="Wilson L."/>
            <person name="Rayamajhi N."/>
            <person name="Vargas-Chacoff L."/>
            <person name="Catchen J.M."/>
        </authorList>
    </citation>
    <scope>NUCLEOTIDE SEQUENCE [LARGE SCALE GENOMIC DNA]</scope>
    <source>
        <strain evidence="3">JMC-PN-2008</strain>
    </source>
</reference>
<accession>A0AAN7XJ01</accession>
<dbReference type="Proteomes" id="UP001346869">
    <property type="component" value="Unassembled WGS sequence"/>
</dbReference>
<dbReference type="Pfam" id="PF24764">
    <property type="entry name" value="rva_4"/>
    <property type="match status" value="1"/>
</dbReference>
<reference evidence="3 4" key="2">
    <citation type="journal article" date="2023" name="Mol. Biol. Evol.">
        <title>Genomics of Secondarily Temperate Adaptation in the Only Non-Antarctic Icefish.</title>
        <authorList>
            <person name="Rivera-Colon A.G."/>
            <person name="Rayamajhi N."/>
            <person name="Minhas B.F."/>
            <person name="Madrigal G."/>
            <person name="Bilyk K.T."/>
            <person name="Yoon V."/>
            <person name="Hune M."/>
            <person name="Gregory S."/>
            <person name="Cheng C.H.C."/>
            <person name="Catchen J.M."/>
        </authorList>
    </citation>
    <scope>NUCLEOTIDE SEQUENCE [LARGE SCALE GENOMIC DNA]</scope>
    <source>
        <strain evidence="3">JMC-PN-2008</strain>
    </source>
</reference>
<protein>
    <recommendedName>
        <fullName evidence="2">Integrase core domain-containing protein</fullName>
    </recommendedName>
</protein>
<dbReference type="PANTHER" id="PTHR46791">
    <property type="entry name" value="EXPRESSED PROTEIN"/>
    <property type="match status" value="1"/>
</dbReference>
<feature type="domain" description="Integrase core" evidence="2">
    <location>
        <begin position="23"/>
        <end position="51"/>
    </location>
</feature>
<gene>
    <name evidence="3" type="ORF">PBY51_023003</name>
</gene>
<dbReference type="InterPro" id="IPR058913">
    <property type="entry name" value="Integrase_dom_put"/>
</dbReference>
<feature type="compositionally biased region" description="Acidic residues" evidence="1">
    <location>
        <begin position="73"/>
        <end position="87"/>
    </location>
</feature>
<dbReference type="PANTHER" id="PTHR46791:SF5">
    <property type="entry name" value="CLR5 DOMAIN-CONTAINING PROTEIN-RELATED"/>
    <property type="match status" value="1"/>
</dbReference>
<evidence type="ECO:0000256" key="1">
    <source>
        <dbReference type="SAM" id="MobiDB-lite"/>
    </source>
</evidence>
<sequence>MKRTNPEAAALRAMSQRLHRRAYQVAGPNSLWHLDGNHKLIRWRIVIHGGCLERQGLTTSAMQSVFGGGQGDAQEEPEREGGADAEDVVLDWPERVTVPPNQHLLRDEDMEQLTAQFDPPAGRREDLGLGIIRNMLSFMATLNAF</sequence>
<proteinExistence type="predicted"/>
<keyword evidence="4" id="KW-1185">Reference proteome</keyword>
<dbReference type="EMBL" id="JAUZQC010000013">
    <property type="protein sequence ID" value="KAK5861621.1"/>
    <property type="molecule type" value="Genomic_DNA"/>
</dbReference>
<organism evidence="3 4">
    <name type="scientific">Eleginops maclovinus</name>
    <name type="common">Patagonian blennie</name>
    <name type="synonym">Eleginus maclovinus</name>
    <dbReference type="NCBI Taxonomy" id="56733"/>
    <lineage>
        <taxon>Eukaryota</taxon>
        <taxon>Metazoa</taxon>
        <taxon>Chordata</taxon>
        <taxon>Craniata</taxon>
        <taxon>Vertebrata</taxon>
        <taxon>Euteleostomi</taxon>
        <taxon>Actinopterygii</taxon>
        <taxon>Neopterygii</taxon>
        <taxon>Teleostei</taxon>
        <taxon>Neoteleostei</taxon>
        <taxon>Acanthomorphata</taxon>
        <taxon>Eupercaria</taxon>
        <taxon>Perciformes</taxon>
        <taxon>Notothenioidei</taxon>
        <taxon>Eleginopidae</taxon>
        <taxon>Eleginops</taxon>
    </lineage>
</organism>